<dbReference type="GO" id="GO:0005576">
    <property type="term" value="C:extracellular region"/>
    <property type="evidence" value="ECO:0007669"/>
    <property type="project" value="UniProtKB-SubCell"/>
</dbReference>
<dbReference type="AlphaFoldDB" id="A0A673BYH1"/>
<proteinExistence type="inferred from homology"/>
<reference evidence="6" key="2">
    <citation type="submission" date="2025-08" db="UniProtKB">
        <authorList>
            <consortium name="Ensembl"/>
        </authorList>
    </citation>
    <scope>IDENTIFICATION</scope>
</reference>
<accession>A0A673BYH1</accession>
<reference evidence="6" key="3">
    <citation type="submission" date="2025-09" db="UniProtKB">
        <authorList>
            <consortium name="Ensembl"/>
        </authorList>
    </citation>
    <scope>IDENTIFICATION</scope>
</reference>
<dbReference type="Proteomes" id="UP000472271">
    <property type="component" value="Chromosome 9"/>
</dbReference>
<keyword evidence="7" id="KW-1185">Reference proteome</keyword>
<evidence type="ECO:0000256" key="1">
    <source>
        <dbReference type="ARBA" id="ARBA00004613"/>
    </source>
</evidence>
<evidence type="ECO:0000256" key="2">
    <source>
        <dbReference type="ARBA" id="ARBA00010352"/>
    </source>
</evidence>
<dbReference type="Ensembl" id="ENSSORT00005046309.1">
    <property type="protein sequence ID" value="ENSSORP00005045173.1"/>
    <property type="gene ID" value="ENSSORG00005020746.1"/>
</dbReference>
<feature type="signal peptide" evidence="5">
    <location>
        <begin position="1"/>
        <end position="19"/>
    </location>
</feature>
<dbReference type="Gene3D" id="2.20.25.590">
    <property type="match status" value="1"/>
</dbReference>
<dbReference type="PANTHER" id="PTHR10500">
    <property type="entry name" value="BETA-MICROSEMINOPROTEIN"/>
    <property type="match status" value="1"/>
</dbReference>
<dbReference type="PANTHER" id="PTHR10500:SF7">
    <property type="entry name" value="BETA-MICROSEMINOPROTEIN"/>
    <property type="match status" value="1"/>
</dbReference>
<comment type="subcellular location">
    <subcellularLocation>
        <location evidence="1">Secreted</location>
    </subcellularLocation>
</comment>
<evidence type="ECO:0000313" key="6">
    <source>
        <dbReference type="Ensembl" id="ENSSORP00005045173.1"/>
    </source>
</evidence>
<protein>
    <recommendedName>
        <fullName evidence="8">Beta-microseminoprotein</fullName>
    </recommendedName>
</protein>
<organism evidence="6 7">
    <name type="scientific">Sphaeramia orbicularis</name>
    <name type="common">orbiculate cardinalfish</name>
    <dbReference type="NCBI Taxonomy" id="375764"/>
    <lineage>
        <taxon>Eukaryota</taxon>
        <taxon>Metazoa</taxon>
        <taxon>Chordata</taxon>
        <taxon>Craniata</taxon>
        <taxon>Vertebrata</taxon>
        <taxon>Euteleostomi</taxon>
        <taxon>Actinopterygii</taxon>
        <taxon>Neopterygii</taxon>
        <taxon>Teleostei</taxon>
        <taxon>Neoteleostei</taxon>
        <taxon>Acanthomorphata</taxon>
        <taxon>Gobiaria</taxon>
        <taxon>Kurtiformes</taxon>
        <taxon>Apogonoidei</taxon>
        <taxon>Apogonidae</taxon>
        <taxon>Apogoninae</taxon>
        <taxon>Sphaeramia</taxon>
    </lineage>
</organism>
<evidence type="ECO:0000313" key="7">
    <source>
        <dbReference type="Proteomes" id="UP000472271"/>
    </source>
</evidence>
<evidence type="ECO:0000256" key="5">
    <source>
        <dbReference type="SAM" id="SignalP"/>
    </source>
</evidence>
<name>A0A673BYH1_9TELE</name>
<evidence type="ECO:0000256" key="3">
    <source>
        <dbReference type="ARBA" id="ARBA00022525"/>
    </source>
</evidence>
<keyword evidence="4" id="KW-1015">Disulfide bond</keyword>
<reference evidence="6" key="1">
    <citation type="submission" date="2019-06" db="EMBL/GenBank/DDBJ databases">
        <authorList>
            <consortium name="Wellcome Sanger Institute Data Sharing"/>
        </authorList>
    </citation>
    <scope>NUCLEOTIDE SEQUENCE [LARGE SCALE GENOMIC DNA]</scope>
</reference>
<keyword evidence="5" id="KW-0732">Signal</keyword>
<dbReference type="InterPro" id="IPR008735">
    <property type="entry name" value="PSP94"/>
</dbReference>
<evidence type="ECO:0008006" key="8">
    <source>
        <dbReference type="Google" id="ProtNLM"/>
    </source>
</evidence>
<dbReference type="Gene3D" id="2.10.70.10">
    <property type="entry name" value="Complement Module, domain 1"/>
    <property type="match status" value="1"/>
</dbReference>
<keyword evidence="3" id="KW-0964">Secreted</keyword>
<comment type="similarity">
    <text evidence="2">Belongs to the beta-microseminoprotein family.</text>
</comment>
<dbReference type="Pfam" id="PF05825">
    <property type="entry name" value="PSP94"/>
    <property type="match status" value="1"/>
</dbReference>
<evidence type="ECO:0000256" key="4">
    <source>
        <dbReference type="ARBA" id="ARBA00023157"/>
    </source>
</evidence>
<feature type="chain" id="PRO_5025389873" description="Beta-microseminoprotein" evidence="5">
    <location>
        <begin position="20"/>
        <end position="108"/>
    </location>
</feature>
<sequence length="108" mass="12082">QKYFSLALLLCALAASANAFCYQKEVKLGMTHCVDDADGTIHEVGSSWRNSKCMDCTCSECCLRYGTPRDFPEDCVSVFDPVACKYIVHKKDDKTKLCDVYTYISIGK</sequence>
<dbReference type="InParanoid" id="A0A673BYH1"/>